<evidence type="ECO:0000313" key="3">
    <source>
        <dbReference type="Proteomes" id="UP000541558"/>
    </source>
</evidence>
<evidence type="ECO:0000313" key="2">
    <source>
        <dbReference type="EMBL" id="KAF5323912.1"/>
    </source>
</evidence>
<name>A0A8H5BIJ5_9AGAR</name>
<accession>A0A8H5BIJ5</accession>
<keyword evidence="3" id="KW-1185">Reference proteome</keyword>
<evidence type="ECO:0000256" key="1">
    <source>
        <dbReference type="SAM" id="MobiDB-lite"/>
    </source>
</evidence>
<organism evidence="2 3">
    <name type="scientific">Ephemerocybe angulata</name>
    <dbReference type="NCBI Taxonomy" id="980116"/>
    <lineage>
        <taxon>Eukaryota</taxon>
        <taxon>Fungi</taxon>
        <taxon>Dikarya</taxon>
        <taxon>Basidiomycota</taxon>
        <taxon>Agaricomycotina</taxon>
        <taxon>Agaricomycetes</taxon>
        <taxon>Agaricomycetidae</taxon>
        <taxon>Agaricales</taxon>
        <taxon>Agaricineae</taxon>
        <taxon>Psathyrellaceae</taxon>
        <taxon>Ephemerocybe</taxon>
    </lineage>
</organism>
<dbReference type="EMBL" id="JAACJK010000165">
    <property type="protein sequence ID" value="KAF5323912.1"/>
    <property type="molecule type" value="Genomic_DNA"/>
</dbReference>
<protein>
    <submittedName>
        <fullName evidence="2">Uncharacterized protein</fullName>
    </submittedName>
</protein>
<reference evidence="2 3" key="1">
    <citation type="journal article" date="2020" name="ISME J.">
        <title>Uncovering the hidden diversity of litter-decomposition mechanisms in mushroom-forming fungi.</title>
        <authorList>
            <person name="Floudas D."/>
            <person name="Bentzer J."/>
            <person name="Ahren D."/>
            <person name="Johansson T."/>
            <person name="Persson P."/>
            <person name="Tunlid A."/>
        </authorList>
    </citation>
    <scope>NUCLEOTIDE SEQUENCE [LARGE SCALE GENOMIC DNA]</scope>
    <source>
        <strain evidence="2 3">CBS 175.51</strain>
    </source>
</reference>
<comment type="caution">
    <text evidence="2">The sequence shown here is derived from an EMBL/GenBank/DDBJ whole genome shotgun (WGS) entry which is preliminary data.</text>
</comment>
<dbReference type="Proteomes" id="UP000541558">
    <property type="component" value="Unassembled WGS sequence"/>
</dbReference>
<gene>
    <name evidence="2" type="ORF">D9611_008311</name>
</gene>
<dbReference type="AlphaFoldDB" id="A0A8H5BIJ5"/>
<proteinExistence type="predicted"/>
<sequence>MTVGSEDDFADSESWTRHFRHKDQRGFKGSNTRSLPSEPPMTAPAAEVVETYARKLYTGSTVDTIDRESTVEGGLTLASRRALNATFDDTNTQSV</sequence>
<feature type="region of interest" description="Disordered" evidence="1">
    <location>
        <begin position="1"/>
        <end position="43"/>
    </location>
</feature>
<feature type="compositionally biased region" description="Acidic residues" evidence="1">
    <location>
        <begin position="1"/>
        <end position="11"/>
    </location>
</feature>